<name>A0A248LNW1_9NEIS</name>
<evidence type="ECO:0000313" key="11">
    <source>
        <dbReference type="EMBL" id="ASJ26151.1"/>
    </source>
</evidence>
<evidence type="ECO:0000313" key="12">
    <source>
        <dbReference type="Proteomes" id="UP000197424"/>
    </source>
</evidence>
<dbReference type="Gene3D" id="1.20.1250.20">
    <property type="entry name" value="MFS general substrate transporter like domains"/>
    <property type="match status" value="1"/>
</dbReference>
<dbReference type="GO" id="GO:1990961">
    <property type="term" value="P:xenobiotic detoxification by transmembrane export across the plasma membrane"/>
    <property type="evidence" value="ECO:0007669"/>
    <property type="project" value="UniProtKB-ARBA"/>
</dbReference>
<feature type="domain" description="Major facilitator superfamily (MFS) profile" evidence="10">
    <location>
        <begin position="15"/>
        <end position="503"/>
    </location>
</feature>
<dbReference type="SUPFAM" id="SSF103473">
    <property type="entry name" value="MFS general substrate transporter"/>
    <property type="match status" value="1"/>
</dbReference>
<feature type="transmembrane region" description="Helical" evidence="9">
    <location>
        <begin position="201"/>
        <end position="220"/>
    </location>
</feature>
<evidence type="ECO:0000256" key="3">
    <source>
        <dbReference type="ARBA" id="ARBA00022448"/>
    </source>
</evidence>
<dbReference type="FunFam" id="1.20.1720.10:FF:000002">
    <property type="entry name" value="Multidrug resistance protein B"/>
    <property type="match status" value="1"/>
</dbReference>
<dbReference type="InterPro" id="IPR004638">
    <property type="entry name" value="EmrB-like"/>
</dbReference>
<comment type="similarity">
    <text evidence="2">Belongs to the major facilitator superfamily. EmrB family.</text>
</comment>
<feature type="transmembrane region" description="Helical" evidence="9">
    <location>
        <begin position="79"/>
        <end position="100"/>
    </location>
</feature>
<feature type="transmembrane region" description="Helical" evidence="9">
    <location>
        <begin position="106"/>
        <end position="128"/>
    </location>
</feature>
<feature type="transmembrane region" description="Helical" evidence="9">
    <location>
        <begin position="272"/>
        <end position="295"/>
    </location>
</feature>
<dbReference type="InterPro" id="IPR011701">
    <property type="entry name" value="MFS"/>
</dbReference>
<keyword evidence="4" id="KW-1003">Cell membrane</keyword>
<feature type="transmembrane region" description="Helical" evidence="9">
    <location>
        <begin position="140"/>
        <end position="161"/>
    </location>
</feature>
<feature type="transmembrane region" description="Helical" evidence="9">
    <location>
        <begin position="480"/>
        <end position="498"/>
    </location>
</feature>
<feature type="transmembrane region" description="Helical" evidence="9">
    <location>
        <begin position="403"/>
        <end position="421"/>
    </location>
</feature>
<keyword evidence="5" id="KW-0997">Cell inner membrane</keyword>
<dbReference type="EMBL" id="CP022115">
    <property type="protein sequence ID" value="ASJ26151.1"/>
    <property type="molecule type" value="Genomic_DNA"/>
</dbReference>
<evidence type="ECO:0000256" key="8">
    <source>
        <dbReference type="ARBA" id="ARBA00023136"/>
    </source>
</evidence>
<proteinExistence type="inferred from homology"/>
<dbReference type="RefSeq" id="WP_088862035.1">
    <property type="nucleotide sequence ID" value="NZ_CP022115.1"/>
</dbReference>
<evidence type="ECO:0000256" key="9">
    <source>
        <dbReference type="SAM" id="Phobius"/>
    </source>
</evidence>
<dbReference type="GO" id="GO:0022857">
    <property type="term" value="F:transmembrane transporter activity"/>
    <property type="evidence" value="ECO:0007669"/>
    <property type="project" value="InterPro"/>
</dbReference>
<dbReference type="Gene3D" id="1.20.1720.10">
    <property type="entry name" value="Multidrug resistance protein D"/>
    <property type="match status" value="1"/>
</dbReference>
<dbReference type="PROSITE" id="PS50850">
    <property type="entry name" value="MFS"/>
    <property type="match status" value="1"/>
</dbReference>
<evidence type="ECO:0000256" key="7">
    <source>
        <dbReference type="ARBA" id="ARBA00022989"/>
    </source>
</evidence>
<keyword evidence="3" id="KW-0813">Transport</keyword>
<feature type="transmembrane region" description="Helical" evidence="9">
    <location>
        <begin position="167"/>
        <end position="189"/>
    </location>
</feature>
<dbReference type="GO" id="GO:0005886">
    <property type="term" value="C:plasma membrane"/>
    <property type="evidence" value="ECO:0007669"/>
    <property type="project" value="UniProtKB-SubCell"/>
</dbReference>
<gene>
    <name evidence="11" type="ORF">LHGZ1_3320</name>
</gene>
<feature type="transmembrane region" description="Helical" evidence="9">
    <location>
        <begin position="12"/>
        <end position="33"/>
    </location>
</feature>
<evidence type="ECO:0000256" key="5">
    <source>
        <dbReference type="ARBA" id="ARBA00022519"/>
    </source>
</evidence>
<protein>
    <submittedName>
        <fullName evidence="11">Multidrug resistance protein B</fullName>
    </submittedName>
</protein>
<keyword evidence="8 9" id="KW-0472">Membrane</keyword>
<feature type="transmembrane region" description="Helical" evidence="9">
    <location>
        <begin position="335"/>
        <end position="353"/>
    </location>
</feature>
<dbReference type="GO" id="GO:0015721">
    <property type="term" value="P:bile acid and bile salt transport"/>
    <property type="evidence" value="ECO:0007669"/>
    <property type="project" value="UniProtKB-ARBA"/>
</dbReference>
<organism evidence="11 12">
    <name type="scientific">Laribacter hongkongensis</name>
    <dbReference type="NCBI Taxonomy" id="168471"/>
    <lineage>
        <taxon>Bacteria</taxon>
        <taxon>Pseudomonadati</taxon>
        <taxon>Pseudomonadota</taxon>
        <taxon>Betaproteobacteria</taxon>
        <taxon>Neisseriales</taxon>
        <taxon>Aquaspirillaceae</taxon>
        <taxon>Laribacter</taxon>
    </lineage>
</organism>
<feature type="transmembrane region" description="Helical" evidence="9">
    <location>
        <begin position="226"/>
        <end position="251"/>
    </location>
</feature>
<dbReference type="InterPro" id="IPR020846">
    <property type="entry name" value="MFS_dom"/>
</dbReference>
<feature type="transmembrane region" description="Helical" evidence="9">
    <location>
        <begin position="373"/>
        <end position="391"/>
    </location>
</feature>
<dbReference type="CDD" id="cd17503">
    <property type="entry name" value="MFS_LmrB_MDR_like"/>
    <property type="match status" value="1"/>
</dbReference>
<evidence type="ECO:0000256" key="6">
    <source>
        <dbReference type="ARBA" id="ARBA00022692"/>
    </source>
</evidence>
<dbReference type="PANTHER" id="PTHR42718">
    <property type="entry name" value="MAJOR FACILITATOR SUPERFAMILY MULTIDRUG TRANSPORTER MFSC"/>
    <property type="match status" value="1"/>
</dbReference>
<dbReference type="Pfam" id="PF07690">
    <property type="entry name" value="MFS_1"/>
    <property type="match status" value="1"/>
</dbReference>
<evidence type="ECO:0000259" key="10">
    <source>
        <dbReference type="PROSITE" id="PS50850"/>
    </source>
</evidence>
<evidence type="ECO:0000256" key="4">
    <source>
        <dbReference type="ARBA" id="ARBA00022475"/>
    </source>
</evidence>
<dbReference type="Proteomes" id="UP000197424">
    <property type="component" value="Chromosome"/>
</dbReference>
<dbReference type="NCBIfam" id="TIGR00711">
    <property type="entry name" value="efflux_EmrB"/>
    <property type="match status" value="1"/>
</dbReference>
<keyword evidence="7 9" id="KW-1133">Transmembrane helix</keyword>
<dbReference type="PANTHER" id="PTHR42718:SF9">
    <property type="entry name" value="MAJOR FACILITATOR SUPERFAMILY MULTIDRUG TRANSPORTER MFSC"/>
    <property type="match status" value="1"/>
</dbReference>
<reference evidence="12" key="1">
    <citation type="submission" date="2017-06" db="EMBL/GenBank/DDBJ databases">
        <title>Whole genome sequence of Laribacter hongkongensis LHGZ1.</title>
        <authorList>
            <person name="Chen D."/>
            <person name="Wu H."/>
            <person name="Chen J."/>
        </authorList>
    </citation>
    <scope>NUCLEOTIDE SEQUENCE [LARGE SCALE GENOMIC DNA]</scope>
    <source>
        <strain evidence="12">LHGZ1</strain>
    </source>
</reference>
<dbReference type="InterPro" id="IPR036259">
    <property type="entry name" value="MFS_trans_sf"/>
</dbReference>
<comment type="subcellular location">
    <subcellularLocation>
        <location evidence="1">Cell inner membrane</location>
        <topology evidence="1">Multi-pass membrane protein</topology>
    </subcellularLocation>
</comment>
<feature type="transmembrane region" description="Helical" evidence="9">
    <location>
        <begin position="301"/>
        <end position="323"/>
    </location>
</feature>
<evidence type="ECO:0000256" key="2">
    <source>
        <dbReference type="ARBA" id="ARBA00008537"/>
    </source>
</evidence>
<evidence type="ECO:0000256" key="1">
    <source>
        <dbReference type="ARBA" id="ARBA00004429"/>
    </source>
</evidence>
<dbReference type="AlphaFoldDB" id="A0A248LNW1"/>
<accession>A0A248LNW1</accession>
<keyword evidence="6 9" id="KW-0812">Transmembrane</keyword>
<sequence length="512" mass="55111">MTSHPPLTGAQRWLITVSLAMATFMMVLDSSIANVAIPTISGNLGTSVNQGTWVVTSFAVANAISVPITGWLARRYGEVRVFMVSALGFIVASALCGLSQSLEMLIFFRVLQGGISGPLIPLSQSLLLPCYPRDKQGLALALWAMTVVVAPIFGPILGGWISDNWHWSGIFFINVPIGILVLWAGWPILRHRETDTFVLPVDKIGLALLVIGVGSLQIMLDKGKDLGWFGSWVIVTLAVVAVIGIVALIIWELTDPHPIIDLFLFRSRNFTIGTIAISLGYMLYFGAILLLPLLLQAQLGYTAFQAGLATAPVGILPVILSPLIGRFSHRIDLRWLASLSFLAFGGSFIWRAWTFEPGINFAGVAWPQFAQGLGVACFFMPLTALSLAGLRPDQIAGASALSNFLRTLFGAIGASIVTTMWDRREAVHHVGLIGHLDPYNPAYRASLDQLAAAGLPPEAAKTLIAQQVTQQSYIIGGNELFWASGLLFFALVIIVWFARRPSPAASATGGGH</sequence>
<dbReference type="OrthoDB" id="9807274at2"/>
<feature type="transmembrane region" description="Helical" evidence="9">
    <location>
        <begin position="53"/>
        <end position="72"/>
    </location>
</feature>